<dbReference type="RefSeq" id="WP_187479576.1">
    <property type="nucleotide sequence ID" value="NZ_CP060697.1"/>
</dbReference>
<feature type="transmembrane region" description="Helical" evidence="7">
    <location>
        <begin position="382"/>
        <end position="399"/>
    </location>
</feature>
<dbReference type="PANTHER" id="PTHR33567">
    <property type="entry name" value="CHROMATE ION TRANSPORTER (EUROFUNG)"/>
    <property type="match status" value="1"/>
</dbReference>
<dbReference type="Proteomes" id="UP000515861">
    <property type="component" value="Chromosome"/>
</dbReference>
<protein>
    <submittedName>
        <fullName evidence="8">Chromate efflux transporter</fullName>
    </submittedName>
</protein>
<evidence type="ECO:0000256" key="4">
    <source>
        <dbReference type="ARBA" id="ARBA00022692"/>
    </source>
</evidence>
<evidence type="ECO:0000256" key="5">
    <source>
        <dbReference type="ARBA" id="ARBA00022989"/>
    </source>
</evidence>
<evidence type="ECO:0000256" key="1">
    <source>
        <dbReference type="ARBA" id="ARBA00004651"/>
    </source>
</evidence>
<keyword evidence="3" id="KW-1003">Cell membrane</keyword>
<feature type="transmembrane region" description="Helical" evidence="7">
    <location>
        <begin position="328"/>
        <end position="352"/>
    </location>
</feature>
<comment type="similarity">
    <text evidence="2">Belongs to the chromate ion transporter (CHR) (TC 2.A.51) family.</text>
</comment>
<name>A0A7G9L1X2_9SPHN</name>
<evidence type="ECO:0000256" key="6">
    <source>
        <dbReference type="ARBA" id="ARBA00023136"/>
    </source>
</evidence>
<feature type="transmembrane region" description="Helical" evidence="7">
    <location>
        <begin position="84"/>
        <end position="105"/>
    </location>
</feature>
<dbReference type="AlphaFoldDB" id="A0A7G9L1X2"/>
<gene>
    <name evidence="8" type="primary">chrA</name>
    <name evidence="8" type="ORF">H8M03_11575</name>
</gene>
<dbReference type="GO" id="GO:0005886">
    <property type="term" value="C:plasma membrane"/>
    <property type="evidence" value="ECO:0007669"/>
    <property type="project" value="UniProtKB-SubCell"/>
</dbReference>
<feature type="transmembrane region" description="Helical" evidence="7">
    <location>
        <begin position="117"/>
        <end position="134"/>
    </location>
</feature>
<feature type="transmembrane region" description="Helical" evidence="7">
    <location>
        <begin position="297"/>
        <end position="316"/>
    </location>
</feature>
<evidence type="ECO:0000256" key="3">
    <source>
        <dbReference type="ARBA" id="ARBA00022475"/>
    </source>
</evidence>
<dbReference type="GO" id="GO:0015109">
    <property type="term" value="F:chromate transmembrane transporter activity"/>
    <property type="evidence" value="ECO:0007669"/>
    <property type="project" value="InterPro"/>
</dbReference>
<evidence type="ECO:0000256" key="2">
    <source>
        <dbReference type="ARBA" id="ARBA00005262"/>
    </source>
</evidence>
<keyword evidence="5 7" id="KW-1133">Transmembrane helix</keyword>
<dbReference type="Pfam" id="PF02417">
    <property type="entry name" value="Chromate_transp"/>
    <property type="match status" value="2"/>
</dbReference>
<dbReference type="InterPro" id="IPR014047">
    <property type="entry name" value="Chr_Tranpt_l_chain"/>
</dbReference>
<dbReference type="NCBIfam" id="TIGR00937">
    <property type="entry name" value="2A51"/>
    <property type="match status" value="1"/>
</dbReference>
<keyword evidence="6 7" id="KW-0472">Membrane</keyword>
<feature type="transmembrane region" description="Helical" evidence="7">
    <location>
        <begin position="183"/>
        <end position="207"/>
    </location>
</feature>
<feature type="transmembrane region" description="Helical" evidence="7">
    <location>
        <begin position="269"/>
        <end position="291"/>
    </location>
</feature>
<dbReference type="PANTHER" id="PTHR33567:SF3">
    <property type="entry name" value="CHROMATE ION TRANSPORTER (EUROFUNG)"/>
    <property type="match status" value="1"/>
</dbReference>
<feature type="transmembrane region" description="Helical" evidence="7">
    <location>
        <begin position="146"/>
        <end position="171"/>
    </location>
</feature>
<comment type="subcellular location">
    <subcellularLocation>
        <location evidence="1">Cell membrane</location>
        <topology evidence="1">Multi-pass membrane protein</topology>
    </subcellularLocation>
</comment>
<dbReference type="KEGG" id="ssau:H8M03_11575"/>
<reference evidence="8 9" key="1">
    <citation type="submission" date="2020-08" db="EMBL/GenBank/DDBJ databases">
        <title>Sphingomonas sp. sand1-3 16S ribosomal RNA gene Genome sequencing and assembly.</title>
        <authorList>
            <person name="Kang M."/>
        </authorList>
    </citation>
    <scope>NUCLEOTIDE SEQUENCE [LARGE SCALE GENOMIC DNA]</scope>
    <source>
        <strain evidence="9">sand1-3</strain>
    </source>
</reference>
<proteinExistence type="inferred from homology"/>
<dbReference type="InterPro" id="IPR003370">
    <property type="entry name" value="Chromate_transpt"/>
</dbReference>
<dbReference type="PIRSF" id="PIRSF004810">
    <property type="entry name" value="ChrA"/>
    <property type="match status" value="1"/>
</dbReference>
<evidence type="ECO:0000313" key="8">
    <source>
        <dbReference type="EMBL" id="QNM82621.1"/>
    </source>
</evidence>
<accession>A0A7G9L1X2</accession>
<organism evidence="8 9">
    <name type="scientific">Sphingomonas sabuli</name>
    <dbReference type="NCBI Taxonomy" id="2764186"/>
    <lineage>
        <taxon>Bacteria</taxon>
        <taxon>Pseudomonadati</taxon>
        <taxon>Pseudomonadota</taxon>
        <taxon>Alphaproteobacteria</taxon>
        <taxon>Sphingomonadales</taxon>
        <taxon>Sphingomonadaceae</taxon>
        <taxon>Sphingomonas</taxon>
    </lineage>
</organism>
<dbReference type="EMBL" id="CP060697">
    <property type="protein sequence ID" value="QNM82621.1"/>
    <property type="molecule type" value="Genomic_DNA"/>
</dbReference>
<sequence length="400" mass="42624">MTTNAREETLLAIFLRFLRFGFLAWGGPVAQIALIKRELVEEQRWIEPSRFNRLLAIYQVLPGPEAHELCVHFGMLKRGRLGGFLAGLGFMLPGLVLILIIAWLYQRLDLHDPRIAIVFLGIQIGVISLIVRAVHRIADHTLTDPLLWAIGPACAAGAALDVSFWITLPAAGLTYAALSARRYAVAIVIIGVALLLAVLTTGNTLLLGSRVPTGTIAQVPWGSVAPLALFLSGLKAGLLTFGGAYTAIPFVRGDAVGRGWISEGQFLDSLALSGIIPAPLIIFATFVGYVAGGLPGALAMTAGIFMPAFAFAFLFYERLEQVVENEHLHTILEGVAAGVVGLIGVTAIQLAWNVSRSVPSLPVATIIFAIGLAVLYLWRSKLNVPAVVLGSAAMGGLFFS</sequence>
<evidence type="ECO:0000256" key="7">
    <source>
        <dbReference type="SAM" id="Phobius"/>
    </source>
</evidence>
<keyword evidence="4 7" id="KW-0812">Transmembrane</keyword>
<feature type="transmembrane region" description="Helical" evidence="7">
    <location>
        <begin position="358"/>
        <end position="377"/>
    </location>
</feature>
<keyword evidence="9" id="KW-1185">Reference proteome</keyword>
<evidence type="ECO:0000313" key="9">
    <source>
        <dbReference type="Proteomes" id="UP000515861"/>
    </source>
</evidence>
<feature type="transmembrane region" description="Helical" evidence="7">
    <location>
        <begin position="227"/>
        <end position="248"/>
    </location>
</feature>